<reference evidence="2" key="1">
    <citation type="journal article" date="2022" name="Nat. Commun.">
        <title>Chromosome evolution and the genetic basis of agronomically important traits in greater yam.</title>
        <authorList>
            <person name="Bredeson J.V."/>
            <person name="Lyons J.B."/>
            <person name="Oniyinde I.O."/>
            <person name="Okereke N.R."/>
            <person name="Kolade O."/>
            <person name="Nnabue I."/>
            <person name="Nwadili C.O."/>
            <person name="Hribova E."/>
            <person name="Parker M."/>
            <person name="Nwogha J."/>
            <person name="Shu S."/>
            <person name="Carlson J."/>
            <person name="Kariba R."/>
            <person name="Muthemba S."/>
            <person name="Knop K."/>
            <person name="Barton G.J."/>
            <person name="Sherwood A.V."/>
            <person name="Lopez-Montes A."/>
            <person name="Asiedu R."/>
            <person name="Jamnadass R."/>
            <person name="Muchugi A."/>
            <person name="Goodstein D."/>
            <person name="Egesi C.N."/>
            <person name="Featherston J."/>
            <person name="Asfaw A."/>
            <person name="Simpson G.G."/>
            <person name="Dolezel J."/>
            <person name="Hendre P.S."/>
            <person name="Van Deynze A."/>
            <person name="Kumar P.L."/>
            <person name="Obidiegwu J.E."/>
            <person name="Bhattacharjee R."/>
            <person name="Rokhsar D.S."/>
        </authorList>
    </citation>
    <scope>NUCLEOTIDE SEQUENCE [LARGE SCALE GENOMIC DNA]</scope>
    <source>
        <strain evidence="2">cv. TDa95/00328</strain>
    </source>
</reference>
<dbReference type="Proteomes" id="UP000827976">
    <property type="component" value="Chromosome 6"/>
</dbReference>
<name>A0ACB7VV79_DIOAL</name>
<accession>A0ACB7VV79</accession>
<dbReference type="EMBL" id="CM037016">
    <property type="protein sequence ID" value="KAH7678518.1"/>
    <property type="molecule type" value="Genomic_DNA"/>
</dbReference>
<evidence type="ECO:0000313" key="2">
    <source>
        <dbReference type="Proteomes" id="UP000827976"/>
    </source>
</evidence>
<sequence length="140" mass="16086">MSEKVGGGDDDDEHEGIEDKPKRVCVQRQRTGGCLKARTLLLRPIKKLQARRDHNHNQQQQQRQQQPPLPPSRPPYDEDFATTRCHLCFMPSAYRPSPNRSASTDGSKPPSYHDFLRSLLEKNDFYSPECNVHREASSPF</sequence>
<protein>
    <submittedName>
        <fullName evidence="1">Uncharacterized protein</fullName>
    </submittedName>
</protein>
<comment type="caution">
    <text evidence="1">The sequence shown here is derived from an EMBL/GenBank/DDBJ whole genome shotgun (WGS) entry which is preliminary data.</text>
</comment>
<organism evidence="1 2">
    <name type="scientific">Dioscorea alata</name>
    <name type="common">Purple yam</name>
    <dbReference type="NCBI Taxonomy" id="55571"/>
    <lineage>
        <taxon>Eukaryota</taxon>
        <taxon>Viridiplantae</taxon>
        <taxon>Streptophyta</taxon>
        <taxon>Embryophyta</taxon>
        <taxon>Tracheophyta</taxon>
        <taxon>Spermatophyta</taxon>
        <taxon>Magnoliopsida</taxon>
        <taxon>Liliopsida</taxon>
        <taxon>Dioscoreales</taxon>
        <taxon>Dioscoreaceae</taxon>
        <taxon>Dioscorea</taxon>
    </lineage>
</organism>
<gene>
    <name evidence="1" type="ORF">IHE45_06G001300</name>
</gene>
<proteinExistence type="predicted"/>
<keyword evidence="2" id="KW-1185">Reference proteome</keyword>
<evidence type="ECO:0000313" key="1">
    <source>
        <dbReference type="EMBL" id="KAH7678518.1"/>
    </source>
</evidence>